<keyword evidence="6" id="KW-0560">Oxidoreductase</keyword>
<dbReference type="Pfam" id="PF01494">
    <property type="entry name" value="FAD_binding_3"/>
    <property type="match status" value="1"/>
</dbReference>
<evidence type="ECO:0000256" key="7">
    <source>
        <dbReference type="ARBA" id="ARBA00023033"/>
    </source>
</evidence>
<comment type="caution">
    <text evidence="9">The sequence shown here is derived from an EMBL/GenBank/DDBJ whole genome shotgun (WGS) entry which is preliminary data.</text>
</comment>
<dbReference type="PANTHER" id="PTHR43876">
    <property type="entry name" value="UBIQUINONE BIOSYNTHESIS MONOOXYGENASE COQ6, MITOCHONDRIAL"/>
    <property type="match status" value="1"/>
</dbReference>
<protein>
    <submittedName>
        <fullName evidence="9">FAD-dependent monooxygenase</fullName>
    </submittedName>
</protein>
<evidence type="ECO:0000256" key="2">
    <source>
        <dbReference type="ARBA" id="ARBA00004749"/>
    </source>
</evidence>
<dbReference type="NCBIfam" id="TIGR01988">
    <property type="entry name" value="Ubi-OHases"/>
    <property type="match status" value="1"/>
</dbReference>
<name>A0ABV9JKM5_9GAMM</name>
<dbReference type="RefSeq" id="WP_377332896.1">
    <property type="nucleotide sequence ID" value="NZ_JBHSGB010000006.1"/>
</dbReference>
<evidence type="ECO:0000256" key="4">
    <source>
        <dbReference type="ARBA" id="ARBA00022630"/>
    </source>
</evidence>
<evidence type="ECO:0000256" key="3">
    <source>
        <dbReference type="ARBA" id="ARBA00005349"/>
    </source>
</evidence>
<comment type="pathway">
    <text evidence="2">Cofactor biosynthesis; ubiquinone biosynthesis.</text>
</comment>
<dbReference type="InterPro" id="IPR036188">
    <property type="entry name" value="FAD/NAD-bd_sf"/>
</dbReference>
<evidence type="ECO:0000256" key="5">
    <source>
        <dbReference type="ARBA" id="ARBA00022827"/>
    </source>
</evidence>
<dbReference type="Proteomes" id="UP001595962">
    <property type="component" value="Unassembled WGS sequence"/>
</dbReference>
<dbReference type="SUPFAM" id="SSF51905">
    <property type="entry name" value="FAD/NAD(P)-binding domain"/>
    <property type="match status" value="1"/>
</dbReference>
<evidence type="ECO:0000259" key="8">
    <source>
        <dbReference type="Pfam" id="PF01494"/>
    </source>
</evidence>
<reference evidence="10" key="1">
    <citation type="journal article" date="2019" name="Int. J. Syst. Evol. Microbiol.">
        <title>The Global Catalogue of Microorganisms (GCM) 10K type strain sequencing project: providing services to taxonomists for standard genome sequencing and annotation.</title>
        <authorList>
            <consortium name="The Broad Institute Genomics Platform"/>
            <consortium name="The Broad Institute Genome Sequencing Center for Infectious Disease"/>
            <person name="Wu L."/>
            <person name="Ma J."/>
        </authorList>
    </citation>
    <scope>NUCLEOTIDE SEQUENCE [LARGE SCALE GENOMIC DNA]</scope>
    <source>
        <strain evidence="10">DT28</strain>
    </source>
</reference>
<dbReference type="PRINTS" id="PR00420">
    <property type="entry name" value="RNGMNOXGNASE"/>
</dbReference>
<evidence type="ECO:0000313" key="9">
    <source>
        <dbReference type="EMBL" id="MFC4654795.1"/>
    </source>
</evidence>
<comment type="cofactor">
    <cofactor evidence="1">
        <name>FAD</name>
        <dbReference type="ChEBI" id="CHEBI:57692"/>
    </cofactor>
</comment>
<proteinExistence type="inferred from homology"/>
<evidence type="ECO:0000256" key="6">
    <source>
        <dbReference type="ARBA" id="ARBA00023002"/>
    </source>
</evidence>
<evidence type="ECO:0000313" key="10">
    <source>
        <dbReference type="Proteomes" id="UP001595962"/>
    </source>
</evidence>
<keyword evidence="4" id="KW-0285">Flavoprotein</keyword>
<keyword evidence="10" id="KW-1185">Reference proteome</keyword>
<dbReference type="InterPro" id="IPR002938">
    <property type="entry name" value="FAD-bd"/>
</dbReference>
<evidence type="ECO:0000256" key="1">
    <source>
        <dbReference type="ARBA" id="ARBA00001974"/>
    </source>
</evidence>
<dbReference type="Gene3D" id="3.50.50.60">
    <property type="entry name" value="FAD/NAD(P)-binding domain"/>
    <property type="match status" value="2"/>
</dbReference>
<dbReference type="PANTHER" id="PTHR43876:SF7">
    <property type="entry name" value="UBIQUINONE BIOSYNTHESIS MONOOXYGENASE COQ6, MITOCHONDRIAL"/>
    <property type="match status" value="1"/>
</dbReference>
<dbReference type="EMBL" id="JBHSGB010000006">
    <property type="protein sequence ID" value="MFC4654795.1"/>
    <property type="molecule type" value="Genomic_DNA"/>
</dbReference>
<dbReference type="PROSITE" id="PS01304">
    <property type="entry name" value="UBIH"/>
    <property type="match status" value="1"/>
</dbReference>
<dbReference type="InterPro" id="IPR010971">
    <property type="entry name" value="UbiH/COQ6"/>
</dbReference>
<organism evidence="9 10">
    <name type="scientific">Rheinheimera marina</name>
    <dbReference type="NCBI Taxonomy" id="1774958"/>
    <lineage>
        <taxon>Bacteria</taxon>
        <taxon>Pseudomonadati</taxon>
        <taxon>Pseudomonadota</taxon>
        <taxon>Gammaproteobacteria</taxon>
        <taxon>Chromatiales</taxon>
        <taxon>Chromatiaceae</taxon>
        <taxon>Rheinheimera</taxon>
    </lineage>
</organism>
<dbReference type="InterPro" id="IPR018168">
    <property type="entry name" value="Ubi_Hdrlase_CS"/>
</dbReference>
<comment type="similarity">
    <text evidence="3">Belongs to the UbiH/COQ6 family.</text>
</comment>
<gene>
    <name evidence="9" type="ORF">ACFO3I_07180</name>
</gene>
<accession>A0ABV9JKM5</accession>
<keyword evidence="5" id="KW-0274">FAD</keyword>
<dbReference type="GO" id="GO:0004497">
    <property type="term" value="F:monooxygenase activity"/>
    <property type="evidence" value="ECO:0007669"/>
    <property type="project" value="UniProtKB-KW"/>
</dbReference>
<feature type="domain" description="FAD-binding" evidence="8">
    <location>
        <begin position="4"/>
        <end position="340"/>
    </location>
</feature>
<sequence length="404" mass="43743">MLDLDIAIVGAGSAGLTLALLLSELPLKIAVLDKGDAPQIGAAPSLQRVSALNQASRRVLQQLGAWQQLSSKAGFQKMEVWEADSFARIAFDAAGQQVDALGYLVDNEELRQCLFQQLADKANVRCLFNCQIDSINAGEEQTLLSLSGQGPVLCKLLVAADGANSFVRQQLKMPIAFWDYDHQALVCQIHSTEPHGQCARQVFLKDGPLALLPLADSHLLSIVWSVPPEQAEQLLALSEAEFNKALTVASGNALGVLSRASVLSAHPLKMRYASEWLLNKVVLVADAAHTIHPLAGQGMNLGLMDVVALAELISEQVLARKPLQEERLLRRFERWRKAEAQTLIVAMEAFKRGFGSSNPALKLVRGLGMRLVDKAGPLKKSIMAAALGNSGDLPKRARPEFTPD</sequence>
<dbReference type="InterPro" id="IPR051205">
    <property type="entry name" value="UbiH/COQ6_monooxygenase"/>
</dbReference>
<keyword evidence="7 9" id="KW-0503">Monooxygenase</keyword>